<dbReference type="PANTHER" id="PTHR47151:SF2">
    <property type="entry name" value="AMINO ACID BINDING PROTEIN"/>
    <property type="match status" value="1"/>
</dbReference>
<organism evidence="5 6">
    <name type="scientific">Actinomadura fulvescens</name>
    <dbReference type="NCBI Taxonomy" id="46160"/>
    <lineage>
        <taxon>Bacteria</taxon>
        <taxon>Bacillati</taxon>
        <taxon>Actinomycetota</taxon>
        <taxon>Actinomycetes</taxon>
        <taxon>Streptosporangiales</taxon>
        <taxon>Thermomonosporaceae</taxon>
        <taxon>Actinomadura</taxon>
    </lineage>
</organism>
<reference evidence="5 6" key="1">
    <citation type="journal article" date="2019" name="Int. J. Syst. Evol. Microbiol.">
        <title>The Global Catalogue of Microorganisms (GCM) 10K type strain sequencing project: providing services to taxonomists for standard genome sequencing and annotation.</title>
        <authorList>
            <consortium name="The Broad Institute Genomics Platform"/>
            <consortium name="The Broad Institute Genome Sequencing Center for Infectious Disease"/>
            <person name="Wu L."/>
            <person name="Ma J."/>
        </authorList>
    </citation>
    <scope>NUCLEOTIDE SEQUENCE [LARGE SCALE GENOMIC DNA]</scope>
    <source>
        <strain evidence="5 6">JCM 6833</strain>
    </source>
</reference>
<evidence type="ECO:0000256" key="2">
    <source>
        <dbReference type="ARBA" id="ARBA00022729"/>
    </source>
</evidence>
<gene>
    <name evidence="5" type="ORF">GCM10010411_10930</name>
</gene>
<proteinExistence type="inferred from homology"/>
<comment type="caution">
    <text evidence="5">The sequence shown here is derived from an EMBL/GenBank/DDBJ whole genome shotgun (WGS) entry which is preliminary data.</text>
</comment>
<dbReference type="PROSITE" id="PS51257">
    <property type="entry name" value="PROKAR_LIPOPROTEIN"/>
    <property type="match status" value="1"/>
</dbReference>
<evidence type="ECO:0000259" key="4">
    <source>
        <dbReference type="Pfam" id="PF13458"/>
    </source>
</evidence>
<name>A0ABN3PHZ0_9ACTN</name>
<dbReference type="Gene3D" id="3.40.50.2300">
    <property type="match status" value="2"/>
</dbReference>
<sequence>MERLGTLRRNMMRVTGAVAMSAVLALGAVACGGDDKDSSGGGDKVTLGFMGDLTGENSGIVIPPWNGAQLAVEQYNATNPKVKIELKRYDSQGKPEQATGLAQQAIKNDKIQGLIGPAFSGESQSVAPILDEAKIPSVSPSATNVTLGEKKWTYWHRVVADDEVQGAGASDFIARAFKAKKVFVVHDNQDYSKGLADYVTKGVQAKGATVATDVVDQKGTDYSSTVNKAKQAAPDVLFFGGYYAQAGRLFKQLREGGVTVPLVTGDGSLDGGLIKGTGANNANKVYVSCPCLIDPEGKKNPKAKTFNDAYKAKFNADVAIYSGEGFDAATAFIEAIKAGNTTPEKINQFLSTINIEGVAKPIKFESNGELAAKDIYVYESKGGKLPLLGNTKDATVK</sequence>
<feature type="chain" id="PRO_5045355075" evidence="3">
    <location>
        <begin position="31"/>
        <end position="397"/>
    </location>
</feature>
<evidence type="ECO:0000256" key="1">
    <source>
        <dbReference type="ARBA" id="ARBA00010062"/>
    </source>
</evidence>
<evidence type="ECO:0000313" key="5">
    <source>
        <dbReference type="EMBL" id="GAA2580185.1"/>
    </source>
</evidence>
<dbReference type="SUPFAM" id="SSF53822">
    <property type="entry name" value="Periplasmic binding protein-like I"/>
    <property type="match status" value="1"/>
</dbReference>
<protein>
    <submittedName>
        <fullName evidence="5">Branched-chain amino acid ABC transporter substrate-binding protein</fullName>
    </submittedName>
</protein>
<keyword evidence="6" id="KW-1185">Reference proteome</keyword>
<dbReference type="CDD" id="cd06342">
    <property type="entry name" value="PBP1_ABC_LIVBP-like"/>
    <property type="match status" value="1"/>
</dbReference>
<dbReference type="EMBL" id="BAAATD010000001">
    <property type="protein sequence ID" value="GAA2580185.1"/>
    <property type="molecule type" value="Genomic_DNA"/>
</dbReference>
<feature type="domain" description="Leucine-binding protein" evidence="4">
    <location>
        <begin position="44"/>
        <end position="383"/>
    </location>
</feature>
<evidence type="ECO:0000313" key="6">
    <source>
        <dbReference type="Proteomes" id="UP001501509"/>
    </source>
</evidence>
<dbReference type="Pfam" id="PF13458">
    <property type="entry name" value="Peripla_BP_6"/>
    <property type="match status" value="1"/>
</dbReference>
<dbReference type="PANTHER" id="PTHR47151">
    <property type="entry name" value="LEU/ILE/VAL-BINDING ABC TRANSPORTER SUBUNIT"/>
    <property type="match status" value="1"/>
</dbReference>
<dbReference type="Proteomes" id="UP001501509">
    <property type="component" value="Unassembled WGS sequence"/>
</dbReference>
<accession>A0ABN3PHZ0</accession>
<dbReference type="InterPro" id="IPR028082">
    <property type="entry name" value="Peripla_BP_I"/>
</dbReference>
<comment type="similarity">
    <text evidence="1">Belongs to the leucine-binding protein family.</text>
</comment>
<evidence type="ECO:0000256" key="3">
    <source>
        <dbReference type="SAM" id="SignalP"/>
    </source>
</evidence>
<feature type="signal peptide" evidence="3">
    <location>
        <begin position="1"/>
        <end position="30"/>
    </location>
</feature>
<keyword evidence="2 3" id="KW-0732">Signal</keyword>
<dbReference type="InterPro" id="IPR028081">
    <property type="entry name" value="Leu-bd"/>
</dbReference>